<dbReference type="Proteomes" id="UP000186817">
    <property type="component" value="Unassembled WGS sequence"/>
</dbReference>
<sequence>MDWKAESFGYGAVIGAFAETSQARRSFNLYLSQARPHSWQGPLVHYNSWYDFTSWQDQSFFDPRRATTVQQSLWLRQLLAELSQDQMNETSALEKISTFHDELVAKRGVQIDSFLWDDGWDDPQRGMWAFNVARFPNGFDNLVRAADSSSNGIWLSPWGGYGEAKGPVPLPVADTRSGSSQQQLPVSGTRFDGIAGDPSEVPGQIFLPDMVMVASRTAAKDRIWINLTTGTWPSPFFLLWVDSIWRGHRDVLAFSEDERPGLTIRQRWQLFRE</sequence>
<accession>A0A1Q9BZD7</accession>
<name>A0A1Q9BZD7_SYMMI</name>
<dbReference type="OrthoDB" id="434835at2759"/>
<comment type="caution">
    <text evidence="1">The sequence shown here is derived from an EMBL/GenBank/DDBJ whole genome shotgun (WGS) entry which is preliminary data.</text>
</comment>
<dbReference type="SUPFAM" id="SSF51445">
    <property type="entry name" value="(Trans)glycosidases"/>
    <property type="match status" value="1"/>
</dbReference>
<keyword evidence="2" id="KW-1185">Reference proteome</keyword>
<reference evidence="1 2" key="1">
    <citation type="submission" date="2016-02" db="EMBL/GenBank/DDBJ databases">
        <title>Genome analysis of coral dinoflagellate symbionts highlights evolutionary adaptations to a symbiotic lifestyle.</title>
        <authorList>
            <person name="Aranda M."/>
            <person name="Li Y."/>
            <person name="Liew Y.J."/>
            <person name="Baumgarten S."/>
            <person name="Simakov O."/>
            <person name="Wilson M."/>
            <person name="Piel J."/>
            <person name="Ashoor H."/>
            <person name="Bougouffa S."/>
            <person name="Bajic V.B."/>
            <person name="Ryu T."/>
            <person name="Ravasi T."/>
            <person name="Bayer T."/>
            <person name="Micklem G."/>
            <person name="Kim H."/>
            <person name="Bhak J."/>
            <person name="Lajeunesse T.C."/>
            <person name="Voolstra C.R."/>
        </authorList>
    </citation>
    <scope>NUCLEOTIDE SEQUENCE [LARGE SCALE GENOMIC DNA]</scope>
    <source>
        <strain evidence="1 2">CCMP2467</strain>
    </source>
</reference>
<dbReference type="OMA" id="AKDRIWI"/>
<protein>
    <submittedName>
        <fullName evidence="1">Uncharacterized protein</fullName>
    </submittedName>
</protein>
<dbReference type="AlphaFoldDB" id="A0A1Q9BZD7"/>
<organism evidence="1 2">
    <name type="scientific">Symbiodinium microadriaticum</name>
    <name type="common">Dinoflagellate</name>
    <name type="synonym">Zooxanthella microadriatica</name>
    <dbReference type="NCBI Taxonomy" id="2951"/>
    <lineage>
        <taxon>Eukaryota</taxon>
        <taxon>Sar</taxon>
        <taxon>Alveolata</taxon>
        <taxon>Dinophyceae</taxon>
        <taxon>Suessiales</taxon>
        <taxon>Symbiodiniaceae</taxon>
        <taxon>Symbiodinium</taxon>
    </lineage>
</organism>
<dbReference type="InterPro" id="IPR017853">
    <property type="entry name" value="GH"/>
</dbReference>
<evidence type="ECO:0000313" key="1">
    <source>
        <dbReference type="EMBL" id="OLP76019.1"/>
    </source>
</evidence>
<evidence type="ECO:0000313" key="2">
    <source>
        <dbReference type="Proteomes" id="UP000186817"/>
    </source>
</evidence>
<dbReference type="EMBL" id="LSRX01002168">
    <property type="protein sequence ID" value="OLP76019.1"/>
    <property type="molecule type" value="Genomic_DNA"/>
</dbReference>
<dbReference type="InterPro" id="IPR013785">
    <property type="entry name" value="Aldolase_TIM"/>
</dbReference>
<proteinExistence type="predicted"/>
<dbReference type="Gene3D" id="3.20.20.70">
    <property type="entry name" value="Aldolase class I"/>
    <property type="match status" value="1"/>
</dbReference>
<gene>
    <name evidence="1" type="ORF">AK812_SmicGene44101</name>
</gene>